<dbReference type="AlphaFoldDB" id="U5WB62"/>
<sequence length="343" mass="36340">MDSVRPRGLAALLTLALGAGTVAGAGLLGSPAWAAGPLSGTYSLDSTSIWTAQQVTLTQTALEDETPDTAVERTVDWGDGTVQTLSADAVKAVHKYPANGSYAVKVSLKDGDATADGTISNATSTVTVATAGGTYKFNPTWNWTWAGGGYNAKYELSGVPANATRVWVNWGDGETSLLTRSTTSTYHYYGFGQYTATVTLENAQGKTVPKAAGWYSTVADESSPSATLTVPSSPSKASSWSTVKGTAKDLQIGIDAVGVQLWRWTSSSDYYYNFSTKKWVKFNPDSTTVPNAALSWRPVDSKGNWSVGVSGMAKGYTIEVDYAAVDRAGNYSAWKYKVQKLTS</sequence>
<dbReference type="GO" id="GO:0005975">
    <property type="term" value="P:carbohydrate metabolic process"/>
    <property type="evidence" value="ECO:0007669"/>
    <property type="project" value="UniProtKB-ARBA"/>
</dbReference>
<proteinExistence type="predicted"/>
<evidence type="ECO:0000313" key="1">
    <source>
        <dbReference type="EMBL" id="AGZ46384.1"/>
    </source>
</evidence>
<keyword evidence="2" id="KW-1185">Reference proteome</keyword>
<dbReference type="eggNOG" id="COG3291">
    <property type="taxonomic scope" value="Bacteria"/>
</dbReference>
<dbReference type="Proteomes" id="UP000017746">
    <property type="component" value="Chromosome"/>
</dbReference>
<evidence type="ECO:0000313" key="2">
    <source>
        <dbReference type="Proteomes" id="UP000017746"/>
    </source>
</evidence>
<dbReference type="SUPFAM" id="SSF49299">
    <property type="entry name" value="PKD domain"/>
    <property type="match status" value="1"/>
</dbReference>
<dbReference type="KEGG" id="afs:AFR_40650"/>
<dbReference type="InterPro" id="IPR013783">
    <property type="entry name" value="Ig-like_fold"/>
</dbReference>
<accession>U5WB62</accession>
<dbReference type="InterPro" id="IPR035986">
    <property type="entry name" value="PKD_dom_sf"/>
</dbReference>
<organism evidence="1 2">
    <name type="scientific">Actinoplanes friuliensis DSM 7358</name>
    <dbReference type="NCBI Taxonomy" id="1246995"/>
    <lineage>
        <taxon>Bacteria</taxon>
        <taxon>Bacillati</taxon>
        <taxon>Actinomycetota</taxon>
        <taxon>Actinomycetes</taxon>
        <taxon>Micromonosporales</taxon>
        <taxon>Micromonosporaceae</taxon>
        <taxon>Actinoplanes</taxon>
    </lineage>
</organism>
<dbReference type="EMBL" id="CP006272">
    <property type="protein sequence ID" value="AGZ46384.1"/>
    <property type="molecule type" value="Genomic_DNA"/>
</dbReference>
<gene>
    <name evidence="1" type="ORF">AFR_40650</name>
</gene>
<name>U5WB62_9ACTN</name>
<dbReference type="OrthoDB" id="3288201at2"/>
<dbReference type="PATRIC" id="fig|1246995.3.peg.8227"/>
<dbReference type="Gene3D" id="2.60.40.10">
    <property type="entry name" value="Immunoglobulins"/>
    <property type="match status" value="1"/>
</dbReference>
<reference evidence="1 2" key="1">
    <citation type="journal article" date="2014" name="J. Biotechnol.">
        <title>Complete genome sequence of the actinobacterium Actinoplanes friuliensis HAG 010964, producer of the lipopeptide antibiotic friulimycin.</title>
        <authorList>
            <person name="Ruckert C."/>
            <person name="Szczepanowski R."/>
            <person name="Albersmeier A."/>
            <person name="Goesmann A."/>
            <person name="Fischer N."/>
            <person name="Steinkamper A."/>
            <person name="Puhler A."/>
            <person name="Biener R."/>
            <person name="Schwartz D."/>
            <person name="Kalinowski J."/>
        </authorList>
    </citation>
    <scope>NUCLEOTIDE SEQUENCE [LARGE SCALE GENOMIC DNA]</scope>
    <source>
        <strain evidence="1 2">DSM 7358</strain>
    </source>
</reference>
<dbReference type="HOGENOM" id="CLU_808056_0_0_11"/>
<protein>
    <submittedName>
        <fullName evidence="1">Putative 5'-nucleotidase</fullName>
    </submittedName>
</protein>
<dbReference type="RefSeq" id="WP_023562716.1">
    <property type="nucleotide sequence ID" value="NC_022657.1"/>
</dbReference>